<feature type="transmembrane region" description="Helical" evidence="8">
    <location>
        <begin position="42"/>
        <end position="66"/>
    </location>
</feature>
<sequence>MARLGKVPDAFFLRPRVTLRFLLLRPIHHQTVHRYTSDLGSFALVSVFIKLHFIALLLRFCNWFAICIIKTQPRFLGAHQFTMSESKDQITVQASGVDHDTSTHSLAKDAQMGAQSSSSQAEASERPVQPADLVDQKKGFFGYFKTKEFYITVILGQILAIANTSTGTFTTLLGQEQWAIPAFQTFLNYVLLNAIFTPYTMYRYGFKGWLRLVWRDGWKYIILAFCDVEGNYFIVLAYQYTTMLSAQLINFWAIVVVVIISFLFLRVRYHITQIAGIIICIGGMGILIASDHITGTNGGDVSQGNQLKGDLFALLGASFYGLTNTGEEYFVSTRPVYEVLGQMSFFAMIINGVQAGIFDRTSFDNAHWNGKVGGYLTGYTLCLSLFYCLAPLLFRLSSAAFFNVSMLTMNFWGVIIGVKVFHYSIHWMYPIAFVLIIVGQLIYFLAQKVLSEARKPWLGTNQERGVVGLFTAKRKIVHTVPAAAEYHDQIPEHIPGHTPTVNTSSV</sequence>
<evidence type="ECO:0000256" key="5">
    <source>
        <dbReference type="ARBA" id="ARBA00022824"/>
    </source>
</evidence>
<dbReference type="OrthoDB" id="429955at2759"/>
<evidence type="ECO:0000313" key="10">
    <source>
        <dbReference type="Proteomes" id="UP001154252"/>
    </source>
</evidence>
<evidence type="ECO:0000256" key="1">
    <source>
        <dbReference type="ARBA" id="ARBA00004477"/>
    </source>
</evidence>
<accession>A0A9W4KFP2</accession>
<organism evidence="9 10">
    <name type="scientific">Penicillium egyptiacum</name>
    <dbReference type="NCBI Taxonomy" id="1303716"/>
    <lineage>
        <taxon>Eukaryota</taxon>
        <taxon>Fungi</taxon>
        <taxon>Dikarya</taxon>
        <taxon>Ascomycota</taxon>
        <taxon>Pezizomycotina</taxon>
        <taxon>Eurotiomycetes</taxon>
        <taxon>Eurotiomycetidae</taxon>
        <taxon>Eurotiales</taxon>
        <taxon>Aspergillaceae</taxon>
        <taxon>Penicillium</taxon>
    </lineage>
</organism>
<feature type="transmembrane region" description="Helical" evidence="8">
    <location>
        <begin position="372"/>
        <end position="394"/>
    </location>
</feature>
<dbReference type="AlphaFoldDB" id="A0A9W4KFP2"/>
<evidence type="ECO:0000256" key="3">
    <source>
        <dbReference type="ARBA" id="ARBA00022448"/>
    </source>
</evidence>
<dbReference type="PANTHER" id="PTHR14233:SF4">
    <property type="entry name" value="SOLUTE CARRIER FAMILY 35 MEMBER F2"/>
    <property type="match status" value="1"/>
</dbReference>
<evidence type="ECO:0000256" key="8">
    <source>
        <dbReference type="SAM" id="Phobius"/>
    </source>
</evidence>
<keyword evidence="5" id="KW-0256">Endoplasmic reticulum</keyword>
<dbReference type="GO" id="GO:0016020">
    <property type="term" value="C:membrane"/>
    <property type="evidence" value="ECO:0007669"/>
    <property type="project" value="UniProtKB-SubCell"/>
</dbReference>
<keyword evidence="3" id="KW-0813">Transport</keyword>
<evidence type="ECO:0000256" key="2">
    <source>
        <dbReference type="ARBA" id="ARBA00007863"/>
    </source>
</evidence>
<feature type="transmembrane region" description="Helical" evidence="8">
    <location>
        <begin position="272"/>
        <end position="290"/>
    </location>
</feature>
<feature type="transmembrane region" description="Helical" evidence="8">
    <location>
        <begin position="149"/>
        <end position="172"/>
    </location>
</feature>
<proteinExistence type="inferred from homology"/>
<evidence type="ECO:0000313" key="9">
    <source>
        <dbReference type="EMBL" id="CAG8899656.1"/>
    </source>
</evidence>
<feature type="transmembrane region" description="Helical" evidence="8">
    <location>
        <begin position="220"/>
        <end position="240"/>
    </location>
</feature>
<comment type="similarity">
    <text evidence="2">Belongs to the SLC35F solute transporter family.</text>
</comment>
<keyword evidence="4 8" id="KW-0812">Transmembrane</keyword>
<dbReference type="GO" id="GO:0022857">
    <property type="term" value="F:transmembrane transporter activity"/>
    <property type="evidence" value="ECO:0007669"/>
    <property type="project" value="InterPro"/>
</dbReference>
<gene>
    <name evidence="9" type="ORF">PEGY_LOCUS5766</name>
</gene>
<dbReference type="Pfam" id="PF06027">
    <property type="entry name" value="SLC35F"/>
    <property type="match status" value="1"/>
</dbReference>
<comment type="subcellular location">
    <subcellularLocation>
        <location evidence="1">Endoplasmic reticulum membrane</location>
        <topology evidence="1">Multi-pass membrane protein</topology>
    </subcellularLocation>
</comment>
<evidence type="ECO:0000256" key="7">
    <source>
        <dbReference type="ARBA" id="ARBA00023136"/>
    </source>
</evidence>
<feature type="transmembrane region" description="Helical" evidence="8">
    <location>
        <begin position="246"/>
        <end position="265"/>
    </location>
</feature>
<dbReference type="PANTHER" id="PTHR14233">
    <property type="entry name" value="DUF914-RELATED"/>
    <property type="match status" value="1"/>
</dbReference>
<dbReference type="InterPro" id="IPR009262">
    <property type="entry name" value="SLC35_F1/F2/F6"/>
</dbReference>
<dbReference type="EMBL" id="CAJVRC010000866">
    <property type="protein sequence ID" value="CAG8899656.1"/>
    <property type="molecule type" value="Genomic_DNA"/>
</dbReference>
<name>A0A9W4KFP2_9EURO</name>
<keyword evidence="10" id="KW-1185">Reference proteome</keyword>
<dbReference type="Proteomes" id="UP001154252">
    <property type="component" value="Unassembled WGS sequence"/>
</dbReference>
<protein>
    <recommendedName>
        <fullName evidence="11">DUF914-domain-containing protein</fullName>
    </recommendedName>
</protein>
<dbReference type="InterPro" id="IPR052221">
    <property type="entry name" value="SLC35F_Transporter"/>
</dbReference>
<comment type="caution">
    <text evidence="9">The sequence shown here is derived from an EMBL/GenBank/DDBJ whole genome shotgun (WGS) entry which is preliminary data.</text>
</comment>
<keyword evidence="6 8" id="KW-1133">Transmembrane helix</keyword>
<feature type="transmembrane region" description="Helical" evidence="8">
    <location>
        <begin position="178"/>
        <end position="199"/>
    </location>
</feature>
<keyword evidence="7 8" id="KW-0472">Membrane</keyword>
<evidence type="ECO:0000256" key="6">
    <source>
        <dbReference type="ARBA" id="ARBA00022989"/>
    </source>
</evidence>
<dbReference type="SUPFAM" id="SSF103481">
    <property type="entry name" value="Multidrug resistance efflux transporter EmrE"/>
    <property type="match status" value="1"/>
</dbReference>
<evidence type="ECO:0008006" key="11">
    <source>
        <dbReference type="Google" id="ProtNLM"/>
    </source>
</evidence>
<evidence type="ECO:0000256" key="4">
    <source>
        <dbReference type="ARBA" id="ARBA00022692"/>
    </source>
</evidence>
<reference evidence="9" key="1">
    <citation type="submission" date="2021-07" db="EMBL/GenBank/DDBJ databases">
        <authorList>
            <person name="Branca A.L. A."/>
        </authorList>
    </citation>
    <scope>NUCLEOTIDE SEQUENCE</scope>
</reference>
<dbReference type="InterPro" id="IPR037185">
    <property type="entry name" value="EmrE-like"/>
</dbReference>
<feature type="transmembrane region" description="Helical" evidence="8">
    <location>
        <begin position="427"/>
        <end position="446"/>
    </location>
</feature>
<feature type="transmembrane region" description="Helical" evidence="8">
    <location>
        <begin position="401"/>
        <end position="421"/>
    </location>
</feature>